<keyword evidence="16" id="KW-1185">Reference proteome</keyword>
<gene>
    <name evidence="15" type="ORF">NEOLI_000513</name>
</gene>
<dbReference type="GO" id="GO:0090374">
    <property type="term" value="P:oligopeptide export from mitochondrion"/>
    <property type="evidence" value="ECO:0007669"/>
    <property type="project" value="TreeGrafter"/>
</dbReference>
<keyword evidence="7" id="KW-0809">Transit peptide</keyword>
<evidence type="ECO:0000256" key="2">
    <source>
        <dbReference type="ARBA" id="ARBA00005580"/>
    </source>
</evidence>
<comment type="caution">
    <text evidence="15">The sequence shown here is derived from an EMBL/GenBank/DDBJ whole genome shotgun (WGS) entry which is preliminary data.</text>
</comment>
<comment type="subcellular location">
    <subcellularLocation>
        <location evidence="1">Membrane</location>
        <topology evidence="1">Multi-pass membrane protein</topology>
    </subcellularLocation>
</comment>
<evidence type="ECO:0000313" key="15">
    <source>
        <dbReference type="EMBL" id="OLL25417.1"/>
    </source>
</evidence>
<dbReference type="InterPro" id="IPR027417">
    <property type="entry name" value="P-loop_NTPase"/>
</dbReference>
<feature type="transmembrane region" description="Helical" evidence="12">
    <location>
        <begin position="357"/>
        <end position="379"/>
    </location>
</feature>
<evidence type="ECO:0000256" key="6">
    <source>
        <dbReference type="ARBA" id="ARBA00022840"/>
    </source>
</evidence>
<keyword evidence="5" id="KW-0999">Mitochondrion inner membrane</keyword>
<dbReference type="GO" id="GO:0016887">
    <property type="term" value="F:ATP hydrolysis activity"/>
    <property type="evidence" value="ECO:0007669"/>
    <property type="project" value="InterPro"/>
</dbReference>
<dbReference type="PANTHER" id="PTHR43394:SF1">
    <property type="entry name" value="ATP-BINDING CASSETTE SUB-FAMILY B MEMBER 10, MITOCHONDRIAL"/>
    <property type="match status" value="1"/>
</dbReference>
<dbReference type="PROSITE" id="PS50929">
    <property type="entry name" value="ABC_TM1F"/>
    <property type="match status" value="1"/>
</dbReference>
<dbReference type="FunFam" id="3.40.50.300:FF:000218">
    <property type="entry name" value="Multidrug ABC transporter ATP-binding protein"/>
    <property type="match status" value="1"/>
</dbReference>
<feature type="domain" description="ABC transmembrane type-1" evidence="14">
    <location>
        <begin position="138"/>
        <end position="422"/>
    </location>
</feature>
<dbReference type="Pfam" id="PF00664">
    <property type="entry name" value="ABC_membrane"/>
    <property type="match status" value="1"/>
</dbReference>
<dbReference type="InterPro" id="IPR011527">
    <property type="entry name" value="ABC1_TM_dom"/>
</dbReference>
<dbReference type="Pfam" id="PF00005">
    <property type="entry name" value="ABC_tran"/>
    <property type="match status" value="1"/>
</dbReference>
<evidence type="ECO:0000256" key="7">
    <source>
        <dbReference type="ARBA" id="ARBA00022946"/>
    </source>
</evidence>
<keyword evidence="8 12" id="KW-1133">Transmembrane helix</keyword>
<dbReference type="GO" id="GO:0015421">
    <property type="term" value="F:ABC-type oligopeptide transporter activity"/>
    <property type="evidence" value="ECO:0007669"/>
    <property type="project" value="TreeGrafter"/>
</dbReference>
<evidence type="ECO:0000256" key="12">
    <source>
        <dbReference type="SAM" id="Phobius"/>
    </source>
</evidence>
<dbReference type="OrthoDB" id="6500128at2759"/>
<organism evidence="15 16">
    <name type="scientific">Neolecta irregularis (strain DAH-3)</name>
    <dbReference type="NCBI Taxonomy" id="1198029"/>
    <lineage>
        <taxon>Eukaryota</taxon>
        <taxon>Fungi</taxon>
        <taxon>Dikarya</taxon>
        <taxon>Ascomycota</taxon>
        <taxon>Taphrinomycotina</taxon>
        <taxon>Neolectales</taxon>
        <taxon>Neolectaceae</taxon>
        <taxon>Neolecta</taxon>
    </lineage>
</organism>
<dbReference type="InterPro" id="IPR039421">
    <property type="entry name" value="Type_1_exporter"/>
</dbReference>
<dbReference type="OMA" id="MYTGHTL"/>
<feature type="transmembrane region" description="Helical" evidence="12">
    <location>
        <begin position="258"/>
        <end position="275"/>
    </location>
</feature>
<dbReference type="Proteomes" id="UP000186594">
    <property type="component" value="Unassembled WGS sequence"/>
</dbReference>
<feature type="transmembrane region" description="Helical" evidence="12">
    <location>
        <begin position="136"/>
        <end position="157"/>
    </location>
</feature>
<dbReference type="PROSITE" id="PS50893">
    <property type="entry name" value="ABC_TRANSPORTER_2"/>
    <property type="match status" value="1"/>
</dbReference>
<evidence type="ECO:0000256" key="3">
    <source>
        <dbReference type="ARBA" id="ARBA00022692"/>
    </source>
</evidence>
<feature type="region of interest" description="Disordered" evidence="11">
    <location>
        <begin position="716"/>
        <end position="745"/>
    </location>
</feature>
<evidence type="ECO:0000256" key="5">
    <source>
        <dbReference type="ARBA" id="ARBA00022792"/>
    </source>
</evidence>
<dbReference type="PANTHER" id="PTHR43394">
    <property type="entry name" value="ATP-DEPENDENT PERMEASE MDL1, MITOCHONDRIAL"/>
    <property type="match status" value="1"/>
</dbReference>
<comment type="similarity">
    <text evidence="2">Belongs to the ABC transporter superfamily. ABCB family. Mitochondrial peptide exporter (TC 3.A.1.212) subfamily.</text>
</comment>
<dbReference type="SMART" id="SM00382">
    <property type="entry name" value="AAA"/>
    <property type="match status" value="1"/>
</dbReference>
<evidence type="ECO:0000256" key="10">
    <source>
        <dbReference type="ARBA" id="ARBA00023136"/>
    </source>
</evidence>
<protein>
    <submittedName>
        <fullName evidence="15">ATP-dependent permease MDL1, mitochondrial</fullName>
    </submittedName>
</protein>
<keyword evidence="10 12" id="KW-0472">Membrane</keyword>
<dbReference type="STRING" id="1198029.A0A1U7LRY1"/>
<dbReference type="SUPFAM" id="SSF52540">
    <property type="entry name" value="P-loop containing nucleoside triphosphate hydrolases"/>
    <property type="match status" value="1"/>
</dbReference>
<evidence type="ECO:0000259" key="14">
    <source>
        <dbReference type="PROSITE" id="PS50929"/>
    </source>
</evidence>
<feature type="transmembrane region" description="Helical" evidence="12">
    <location>
        <begin position="281"/>
        <end position="300"/>
    </location>
</feature>
<dbReference type="EMBL" id="LXFE01000411">
    <property type="protein sequence ID" value="OLL25417.1"/>
    <property type="molecule type" value="Genomic_DNA"/>
</dbReference>
<evidence type="ECO:0000256" key="4">
    <source>
        <dbReference type="ARBA" id="ARBA00022741"/>
    </source>
</evidence>
<dbReference type="InterPro" id="IPR003593">
    <property type="entry name" value="AAA+_ATPase"/>
</dbReference>
<keyword evidence="9" id="KW-0496">Mitochondrion</keyword>
<dbReference type="GO" id="GO:0005524">
    <property type="term" value="F:ATP binding"/>
    <property type="evidence" value="ECO:0007669"/>
    <property type="project" value="UniProtKB-KW"/>
</dbReference>
<dbReference type="SUPFAM" id="SSF90123">
    <property type="entry name" value="ABC transporter transmembrane region"/>
    <property type="match status" value="1"/>
</dbReference>
<reference evidence="15 16" key="1">
    <citation type="submission" date="2016-04" db="EMBL/GenBank/DDBJ databases">
        <title>Evolutionary innovation and constraint leading to complex multicellularity in the Ascomycota.</title>
        <authorList>
            <person name="Cisse O."/>
            <person name="Nguyen A."/>
            <person name="Hewitt D.A."/>
            <person name="Jedd G."/>
            <person name="Stajich J.E."/>
        </authorList>
    </citation>
    <scope>NUCLEOTIDE SEQUENCE [LARGE SCALE GENOMIC DNA]</scope>
    <source>
        <strain evidence="15 16">DAH-3</strain>
    </source>
</reference>
<dbReference type="CDD" id="cd18573">
    <property type="entry name" value="ABC_6TM_ABCB10_like"/>
    <property type="match status" value="1"/>
</dbReference>
<evidence type="ECO:0000256" key="8">
    <source>
        <dbReference type="ARBA" id="ARBA00022989"/>
    </source>
</evidence>
<dbReference type="PROSITE" id="PS00211">
    <property type="entry name" value="ABC_TRANSPORTER_1"/>
    <property type="match status" value="1"/>
</dbReference>
<evidence type="ECO:0000256" key="1">
    <source>
        <dbReference type="ARBA" id="ARBA00004141"/>
    </source>
</evidence>
<dbReference type="Gene3D" id="3.40.50.300">
    <property type="entry name" value="P-loop containing nucleotide triphosphate hydrolases"/>
    <property type="match status" value="1"/>
</dbReference>
<evidence type="ECO:0000256" key="11">
    <source>
        <dbReference type="SAM" id="MobiDB-lite"/>
    </source>
</evidence>
<dbReference type="FunFam" id="1.20.1560.10:FF:000048">
    <property type="entry name" value="ATP-binding cassette sub-family B member 10, mitochondrial"/>
    <property type="match status" value="1"/>
</dbReference>
<keyword evidence="4" id="KW-0547">Nucleotide-binding</keyword>
<proteinExistence type="inferred from homology"/>
<dbReference type="GO" id="GO:0005743">
    <property type="term" value="C:mitochondrial inner membrane"/>
    <property type="evidence" value="ECO:0007669"/>
    <property type="project" value="TreeGrafter"/>
</dbReference>
<dbReference type="PIRSF" id="PIRSF002773">
    <property type="entry name" value="ABC_prm/ATPase_B"/>
    <property type="match status" value="1"/>
</dbReference>
<dbReference type="Gene3D" id="1.20.1560.10">
    <property type="entry name" value="ABC transporter type 1, transmembrane domain"/>
    <property type="match status" value="1"/>
</dbReference>
<dbReference type="InterPro" id="IPR003439">
    <property type="entry name" value="ABC_transporter-like_ATP-bd"/>
</dbReference>
<feature type="transmembrane region" description="Helical" evidence="12">
    <location>
        <begin position="177"/>
        <end position="200"/>
    </location>
</feature>
<sequence length="745" mass="81541">MLGAIRLRSSSWNQPYLASRIVLPITFRRHYTGNSNFFTTKSSKAGPRSYDTKSTFSANRFFHPTRPRFADLNKVVSSTLRKSSKITVDQFEPTERAAKAATIDLSAKLGKHVDGAADTASVVRLLKLAKPEARDLSIAFILLCLSSGIQMTIPASIGKIIDFATSNDSTIMGFSTYQFYFGLAGLFTLSALSNFVRVVLLRTTGERIVAKLRSKLYRNTMVQDAEFFDANRHGDLISRLSSDTTIVGKSLTQGVADGLRALVSASAGIAMMAWVSVKLTGIMMCIVPPIAIGAIFYGRYVKKLSKRTQQGLGDLTKLSEEKLGNVKTLQSYSGEIQEVKRYNDRIRNLFNLAKKEAFASGAFFSTTGLAGNATILTILAVGGAMVSGGSITIGELSSFLLYTAYAGSSMIGLSSFYTDIMKATGASSRLFELQDRRPSIIPTVLFQVREGHFLSRMASWFALKSSDCLVSFAYPTRPAVKIFDGLSFSINPGSNVAVVGPSGGGKSTITALLLRFYVPASGKITLNKKDIAELNLKQFRRRIGVVAQEPVLFHGTIAENISYGSLLASRAEILQAARRANCGFIADFPDGLETRVGSRGTQLSGGQKQRIAIARALIRNPDILILDEATSALDATSENLVNETLQMLMKDEKMTTISIAHRLATIRRADRIVVLGSNGCVEEEGTYSQLMISKGAFVRLMEWQLHGFDLDTIKRAPKKHLEEEEDEEEHRSRTEEEDFVTKVPL</sequence>
<evidence type="ECO:0000256" key="9">
    <source>
        <dbReference type="ARBA" id="ARBA00023128"/>
    </source>
</evidence>
<feature type="domain" description="ABC transporter" evidence="13">
    <location>
        <begin position="463"/>
        <end position="703"/>
    </location>
</feature>
<keyword evidence="6" id="KW-0067">ATP-binding</keyword>
<dbReference type="InterPro" id="IPR036640">
    <property type="entry name" value="ABC1_TM_sf"/>
</dbReference>
<keyword evidence="3 12" id="KW-0812">Transmembrane</keyword>
<name>A0A1U7LRY1_NEOID</name>
<dbReference type="InterPro" id="IPR017871">
    <property type="entry name" value="ABC_transporter-like_CS"/>
</dbReference>
<evidence type="ECO:0000259" key="13">
    <source>
        <dbReference type="PROSITE" id="PS50893"/>
    </source>
</evidence>
<evidence type="ECO:0000313" key="16">
    <source>
        <dbReference type="Proteomes" id="UP000186594"/>
    </source>
</evidence>
<accession>A0A1U7LRY1</accession>
<dbReference type="AlphaFoldDB" id="A0A1U7LRY1"/>
<feature type="transmembrane region" description="Helical" evidence="12">
    <location>
        <begin position="399"/>
        <end position="420"/>
    </location>
</feature>